<dbReference type="RefSeq" id="XP_015176551.1">
    <property type="nucleotide sequence ID" value="XM_015321065.1"/>
</dbReference>
<dbReference type="SUPFAM" id="SSF53098">
    <property type="entry name" value="Ribonuclease H-like"/>
    <property type="match status" value="1"/>
</dbReference>
<sequence length="432" mass="50777">MTQTLCIIVRYYDESLGKIVSHFWELCRIFNDDSREVSATAEHLFNCVRESFQRFSVSFDKIIGFGSDGCNAMMGKHNSVRTRFEDSCPNIYIMTCICHSLHLCASEACDAIPSDCEKLFHSIYNHFSSSSKRQHEFKQYQQFLELKNHKILCPVETRWLSVTAVITRLLEQWDALTLYFNNIVYDIERKISNSRKTKTSSALNFEIEEFILQNLNNPITKLYYHFLEWILLKFSTLNKLFQSEKPLITVVHKKMSSTYTELLKNFMVPDYVNKTPLSLINPADESKYINILNVYTGVYSIDFFNKPEYSTSPRKEVQIEFLTNCKNFFVKGCLAIKKRYDFENVLLKNLSIINPEEAVAQFTRNITPSLLPVMRQLPRLVPKECYQSIDDEWRQLPNFILPENIKVTDPVDAFWHKLKNFEDKDEIWSFKN</sequence>
<dbReference type="Proteomes" id="UP000694924">
    <property type="component" value="Unplaced"/>
</dbReference>
<dbReference type="InterPro" id="IPR012337">
    <property type="entry name" value="RNaseH-like_sf"/>
</dbReference>
<proteinExistence type="predicted"/>
<dbReference type="PANTHER" id="PTHR37162">
    <property type="entry name" value="HAT FAMILY DIMERISATION DOMAINCONTAINING PROTEIN-RELATED"/>
    <property type="match status" value="1"/>
</dbReference>
<accession>A0ABM1I8L4</accession>
<evidence type="ECO:0000313" key="1">
    <source>
        <dbReference type="Proteomes" id="UP000694924"/>
    </source>
</evidence>
<evidence type="ECO:0000313" key="2">
    <source>
        <dbReference type="RefSeq" id="XP_015176551.1"/>
    </source>
</evidence>
<reference evidence="2" key="1">
    <citation type="submission" date="2025-08" db="UniProtKB">
        <authorList>
            <consortium name="RefSeq"/>
        </authorList>
    </citation>
    <scope>IDENTIFICATION</scope>
</reference>
<gene>
    <name evidence="2" type="primary">LOC107066440</name>
</gene>
<feature type="non-terminal residue" evidence="2">
    <location>
        <position position="432"/>
    </location>
</feature>
<organism evidence="1 2">
    <name type="scientific">Polistes dominula</name>
    <name type="common">European paper wasp</name>
    <name type="synonym">Vespa dominula</name>
    <dbReference type="NCBI Taxonomy" id="743375"/>
    <lineage>
        <taxon>Eukaryota</taxon>
        <taxon>Metazoa</taxon>
        <taxon>Ecdysozoa</taxon>
        <taxon>Arthropoda</taxon>
        <taxon>Hexapoda</taxon>
        <taxon>Insecta</taxon>
        <taxon>Pterygota</taxon>
        <taxon>Neoptera</taxon>
        <taxon>Endopterygota</taxon>
        <taxon>Hymenoptera</taxon>
        <taxon>Apocrita</taxon>
        <taxon>Aculeata</taxon>
        <taxon>Vespoidea</taxon>
        <taxon>Vespidae</taxon>
        <taxon>Polistinae</taxon>
        <taxon>Polistini</taxon>
        <taxon>Polistes</taxon>
    </lineage>
</organism>
<dbReference type="PANTHER" id="PTHR37162:SF1">
    <property type="entry name" value="BED-TYPE DOMAIN-CONTAINING PROTEIN"/>
    <property type="match status" value="1"/>
</dbReference>
<name>A0ABM1I8L4_POLDO</name>
<dbReference type="GeneID" id="107066440"/>
<keyword evidence="1" id="KW-1185">Reference proteome</keyword>
<protein>
    <submittedName>
        <fullName evidence="2">Uncharacterized protein LOC107066440</fullName>
    </submittedName>
</protein>